<gene>
    <name evidence="1" type="primary">Contig3300.g3537</name>
    <name evidence="1" type="ORF">STYLEM_2459</name>
</gene>
<keyword evidence="2" id="KW-1185">Reference proteome</keyword>
<evidence type="ECO:0000313" key="1">
    <source>
        <dbReference type="EMBL" id="CDW73480.1"/>
    </source>
</evidence>
<reference evidence="1 2" key="1">
    <citation type="submission" date="2014-06" db="EMBL/GenBank/DDBJ databases">
        <authorList>
            <person name="Swart Estienne"/>
        </authorList>
    </citation>
    <scope>NUCLEOTIDE SEQUENCE [LARGE SCALE GENOMIC DNA]</scope>
    <source>
        <strain evidence="1 2">130c</strain>
    </source>
</reference>
<protein>
    <submittedName>
        <fullName evidence="1">Uncharacterized protein</fullName>
    </submittedName>
</protein>
<name>A0A077ZW38_STYLE</name>
<dbReference type="Proteomes" id="UP000039865">
    <property type="component" value="Unassembled WGS sequence"/>
</dbReference>
<sequence>MLSNSFKYYLCMFKIIIIYTLLRDRISKFYFSQKDAPNSILKNTSIDLDKMYKKLNHYKLDNLNYNLENVGLKYYLNKYLIMDPRIDSIYRLFLKLDKKYEIIIRCTIFFNEEPNTIHKSDSSSSTYEHIPVRQRSNNTDIQLGLRQVGGWPINISFEVSQSVNLKIAVQILCLNAILEPKISINDKPSLKTSQINVVSPFQLNDHASDHAGYSPWIKTNQGSFNKIAKFSVSKRRSQEDQLRSSDYKISSPNFISQSDIQLQKSINFMIRDTITRSEGQSYNCKKQEAIERTIRQNKESKKSQIWNILSSACCQCANSFQKFSQPDIREALQIGSSFHESFRSSFGQTQQVFSAQNSPKRDPMSLNDLSFLSGEGLRGYLQYWDINDLDNHKTNKDKNIISHQFKSHELSDISKKGLKGKIMRHLGLNSSSNHNFSQQFELEGRNSRYGQDKSCSNFKRSRLQIEISQVDINADI</sequence>
<dbReference type="EMBL" id="CCKQ01002390">
    <property type="protein sequence ID" value="CDW73480.1"/>
    <property type="molecule type" value="Genomic_DNA"/>
</dbReference>
<dbReference type="AlphaFoldDB" id="A0A077ZW38"/>
<evidence type="ECO:0000313" key="2">
    <source>
        <dbReference type="Proteomes" id="UP000039865"/>
    </source>
</evidence>
<proteinExistence type="predicted"/>
<dbReference type="InParanoid" id="A0A077ZW38"/>
<accession>A0A077ZW38</accession>
<organism evidence="1 2">
    <name type="scientific">Stylonychia lemnae</name>
    <name type="common">Ciliate</name>
    <dbReference type="NCBI Taxonomy" id="5949"/>
    <lineage>
        <taxon>Eukaryota</taxon>
        <taxon>Sar</taxon>
        <taxon>Alveolata</taxon>
        <taxon>Ciliophora</taxon>
        <taxon>Intramacronucleata</taxon>
        <taxon>Spirotrichea</taxon>
        <taxon>Stichotrichia</taxon>
        <taxon>Sporadotrichida</taxon>
        <taxon>Oxytrichidae</taxon>
        <taxon>Stylonychinae</taxon>
        <taxon>Stylonychia</taxon>
    </lineage>
</organism>